<feature type="region of interest" description="Disordered" evidence="1">
    <location>
        <begin position="51"/>
        <end position="145"/>
    </location>
</feature>
<proteinExistence type="predicted"/>
<dbReference type="AlphaFoldDB" id="A0A8J4YFE3"/>
<protein>
    <submittedName>
        <fullName evidence="2">Uncharacterized protein</fullName>
    </submittedName>
</protein>
<evidence type="ECO:0000313" key="3">
    <source>
        <dbReference type="Proteomes" id="UP000770661"/>
    </source>
</evidence>
<feature type="region of interest" description="Disordered" evidence="1">
    <location>
        <begin position="182"/>
        <end position="217"/>
    </location>
</feature>
<dbReference type="EMBL" id="JACEEZ010005559">
    <property type="protein sequence ID" value="KAG0725548.1"/>
    <property type="molecule type" value="Genomic_DNA"/>
</dbReference>
<organism evidence="2 3">
    <name type="scientific">Chionoecetes opilio</name>
    <name type="common">Atlantic snow crab</name>
    <name type="synonym">Cancer opilio</name>
    <dbReference type="NCBI Taxonomy" id="41210"/>
    <lineage>
        <taxon>Eukaryota</taxon>
        <taxon>Metazoa</taxon>
        <taxon>Ecdysozoa</taxon>
        <taxon>Arthropoda</taxon>
        <taxon>Crustacea</taxon>
        <taxon>Multicrustacea</taxon>
        <taxon>Malacostraca</taxon>
        <taxon>Eumalacostraca</taxon>
        <taxon>Eucarida</taxon>
        <taxon>Decapoda</taxon>
        <taxon>Pleocyemata</taxon>
        <taxon>Brachyura</taxon>
        <taxon>Eubrachyura</taxon>
        <taxon>Majoidea</taxon>
        <taxon>Majidae</taxon>
        <taxon>Chionoecetes</taxon>
    </lineage>
</organism>
<reference evidence="2" key="1">
    <citation type="submission" date="2020-07" db="EMBL/GenBank/DDBJ databases">
        <title>The High-quality genome of the commercially important snow crab, Chionoecetes opilio.</title>
        <authorList>
            <person name="Jeong J.-H."/>
            <person name="Ryu S."/>
        </authorList>
    </citation>
    <scope>NUCLEOTIDE SEQUENCE</scope>
    <source>
        <strain evidence="2">MADBK_172401_WGS</strain>
        <tissue evidence="2">Digestive gland</tissue>
    </source>
</reference>
<evidence type="ECO:0000256" key="1">
    <source>
        <dbReference type="SAM" id="MobiDB-lite"/>
    </source>
</evidence>
<keyword evidence="3" id="KW-1185">Reference proteome</keyword>
<gene>
    <name evidence="2" type="ORF">GWK47_000442</name>
</gene>
<dbReference type="Proteomes" id="UP000770661">
    <property type="component" value="Unassembled WGS sequence"/>
</dbReference>
<comment type="caution">
    <text evidence="2">The sequence shown here is derived from an EMBL/GenBank/DDBJ whole genome shotgun (WGS) entry which is preliminary data.</text>
</comment>
<accession>A0A8J4YFE3</accession>
<name>A0A8J4YFE3_CHIOP</name>
<sequence>MAASLPVVISCSRLSARTCPLHSSGGHWGASVCGGSPTGWGTSPYPNVSFQATPRHSPTLPGAALPSWEPSPVRSPVGLSPHRVHLHSRSAGSNSYHRSRHAGPSPGSITLPAPPFTTSVCAVEPSDHPTRPQEGRRPESPPHELVRRTSIALENGFLEHFWAHCVCHWDARLLPEMSGPLTTSTYGPNTRPRRSPTSQPQSRPLLCEVRRPLDDDV</sequence>
<evidence type="ECO:0000313" key="2">
    <source>
        <dbReference type="EMBL" id="KAG0725548.1"/>
    </source>
</evidence>
<feature type="compositionally biased region" description="Basic and acidic residues" evidence="1">
    <location>
        <begin position="208"/>
        <end position="217"/>
    </location>
</feature>
<feature type="compositionally biased region" description="Basic and acidic residues" evidence="1">
    <location>
        <begin position="125"/>
        <end position="145"/>
    </location>
</feature>
<dbReference type="OrthoDB" id="6434442at2759"/>